<feature type="region of interest" description="Disordered" evidence="2">
    <location>
        <begin position="213"/>
        <end position="233"/>
    </location>
</feature>
<feature type="compositionally biased region" description="Polar residues" evidence="2">
    <location>
        <begin position="220"/>
        <end position="233"/>
    </location>
</feature>
<dbReference type="PANTHER" id="PTHR22100">
    <property type="entry name" value="WINGS APART-LIKE PROTEIN HOMOLOG"/>
    <property type="match status" value="1"/>
</dbReference>
<dbReference type="Pfam" id="PF07814">
    <property type="entry name" value="WAPL"/>
    <property type="match status" value="1"/>
</dbReference>
<feature type="compositionally biased region" description="Low complexity" evidence="2">
    <location>
        <begin position="681"/>
        <end position="693"/>
    </location>
</feature>
<evidence type="ECO:0000256" key="1">
    <source>
        <dbReference type="ARBA" id="ARBA00006854"/>
    </source>
</evidence>
<feature type="region of interest" description="Disordered" evidence="2">
    <location>
        <begin position="166"/>
        <end position="201"/>
    </location>
</feature>
<feature type="compositionally biased region" description="Basic and acidic residues" evidence="2">
    <location>
        <begin position="1334"/>
        <end position="1358"/>
    </location>
</feature>
<dbReference type="PROSITE" id="PS51271">
    <property type="entry name" value="WAPL"/>
    <property type="match status" value="1"/>
</dbReference>
<feature type="domain" description="WAPL" evidence="3">
    <location>
        <begin position="853"/>
        <end position="1432"/>
    </location>
</feature>
<feature type="compositionally biased region" description="Low complexity" evidence="2">
    <location>
        <begin position="141"/>
        <end position="152"/>
    </location>
</feature>
<feature type="region of interest" description="Disordered" evidence="2">
    <location>
        <begin position="253"/>
        <end position="329"/>
    </location>
</feature>
<feature type="compositionally biased region" description="Basic residues" evidence="2">
    <location>
        <begin position="762"/>
        <end position="771"/>
    </location>
</feature>
<organism evidence="4">
    <name type="scientific">Hirondellea gigas</name>
    <dbReference type="NCBI Taxonomy" id="1518452"/>
    <lineage>
        <taxon>Eukaryota</taxon>
        <taxon>Metazoa</taxon>
        <taxon>Ecdysozoa</taxon>
        <taxon>Arthropoda</taxon>
        <taxon>Crustacea</taxon>
        <taxon>Multicrustacea</taxon>
        <taxon>Malacostraca</taxon>
        <taxon>Eumalacostraca</taxon>
        <taxon>Peracarida</taxon>
        <taxon>Amphipoda</taxon>
        <taxon>Amphilochidea</taxon>
        <taxon>Lysianassida</taxon>
        <taxon>Lysianassidira</taxon>
        <taxon>Lysianassoidea</taxon>
        <taxon>Lysianassidae</taxon>
        <taxon>Hirondellea</taxon>
    </lineage>
</organism>
<evidence type="ECO:0000259" key="3">
    <source>
        <dbReference type="PROSITE" id="PS51271"/>
    </source>
</evidence>
<feature type="region of interest" description="Disordered" evidence="2">
    <location>
        <begin position="1452"/>
        <end position="1503"/>
    </location>
</feature>
<dbReference type="InterPro" id="IPR022771">
    <property type="entry name" value="WAPL_C"/>
</dbReference>
<feature type="region of interest" description="Disordered" evidence="2">
    <location>
        <begin position="1149"/>
        <end position="1185"/>
    </location>
</feature>
<dbReference type="EMBL" id="IACF01003264">
    <property type="protein sequence ID" value="LAB68887.1"/>
    <property type="molecule type" value="mRNA"/>
</dbReference>
<feature type="compositionally biased region" description="Low complexity" evidence="2">
    <location>
        <begin position="272"/>
        <end position="287"/>
    </location>
</feature>
<dbReference type="InterPro" id="IPR012502">
    <property type="entry name" value="WAPL_dom"/>
</dbReference>
<feature type="compositionally biased region" description="Basic and acidic residues" evidence="2">
    <location>
        <begin position="290"/>
        <end position="310"/>
    </location>
</feature>
<feature type="region of interest" description="Disordered" evidence="2">
    <location>
        <begin position="723"/>
        <end position="802"/>
    </location>
</feature>
<evidence type="ECO:0000313" key="4">
    <source>
        <dbReference type="EMBL" id="LAB68887.1"/>
    </source>
</evidence>
<feature type="compositionally biased region" description="Low complexity" evidence="2">
    <location>
        <begin position="723"/>
        <end position="740"/>
    </location>
</feature>
<feature type="compositionally biased region" description="Low complexity" evidence="2">
    <location>
        <begin position="783"/>
        <end position="802"/>
    </location>
</feature>
<dbReference type="InterPro" id="IPR011989">
    <property type="entry name" value="ARM-like"/>
</dbReference>
<reference evidence="4" key="1">
    <citation type="journal article" date="2018" name="Biosci. Biotechnol. Biochem.">
        <title>Polysaccharide hydrolase of the hadal zone amphipods Hirondellea gigas.</title>
        <authorList>
            <person name="Kobayashi H."/>
            <person name="Nagahama T."/>
            <person name="Arai W."/>
            <person name="Sasagawa Y."/>
            <person name="Umeda M."/>
            <person name="Hayashi T."/>
            <person name="Nikaido I."/>
            <person name="Watanabe H."/>
            <person name="Oguri K."/>
            <person name="Kitazato H."/>
            <person name="Fujioka K."/>
            <person name="Kido Y."/>
            <person name="Takami H."/>
        </authorList>
    </citation>
    <scope>NUCLEOTIDE SEQUENCE</scope>
    <source>
        <tissue evidence="4">Whole body</tissue>
    </source>
</reference>
<accession>A0A2P2I4D8</accession>
<feature type="compositionally biased region" description="Basic and acidic residues" evidence="2">
    <location>
        <begin position="125"/>
        <end position="134"/>
    </location>
</feature>
<feature type="compositionally biased region" description="Polar residues" evidence="2">
    <location>
        <begin position="1152"/>
        <end position="1165"/>
    </location>
</feature>
<comment type="similarity">
    <text evidence="1">Belongs to the WAPL family.</text>
</comment>
<protein>
    <submittedName>
        <fullName evidence="4">Protein wings apart-like</fullName>
    </submittedName>
</protein>
<feature type="region of interest" description="Disordered" evidence="2">
    <location>
        <begin position="651"/>
        <end position="704"/>
    </location>
</feature>
<dbReference type="Gene3D" id="1.25.10.10">
    <property type="entry name" value="Leucine-rich Repeat Variant"/>
    <property type="match status" value="1"/>
</dbReference>
<feature type="compositionally biased region" description="Polar residues" evidence="2">
    <location>
        <begin position="185"/>
        <end position="201"/>
    </location>
</feature>
<proteinExistence type="evidence at transcript level"/>
<feature type="compositionally biased region" description="Acidic residues" evidence="2">
    <location>
        <begin position="1479"/>
        <end position="1492"/>
    </location>
</feature>
<feature type="compositionally biased region" description="Basic and acidic residues" evidence="2">
    <location>
        <begin position="1465"/>
        <end position="1478"/>
    </location>
</feature>
<evidence type="ECO:0000256" key="2">
    <source>
        <dbReference type="SAM" id="MobiDB-lite"/>
    </source>
</evidence>
<feature type="region of interest" description="Disordered" evidence="2">
    <location>
        <begin position="1334"/>
        <end position="1361"/>
    </location>
</feature>
<name>A0A2P2I4D8_9CRUS</name>
<dbReference type="PANTHER" id="PTHR22100:SF13">
    <property type="entry name" value="WINGS APART-LIKE PROTEIN HOMOLOG"/>
    <property type="match status" value="1"/>
</dbReference>
<sequence>MMAGRFSRTYSRKRTQPIPPISQFDALVKEGSTIPSNQPAATKTAGHIGKWGTTSFTSLRAINGGIGKEDVYKRSYSVSQDSPGSSPAHCGSSFDTLHNNGDLGTNLSMLVKPVVTYKRRKFFKSRGDQEEPVKLPDNQHSTNSSSGVSSGGDSITLAAAAVSAFRSNDTTARSKRNAPTDFDSLLSSNADSTTIKNSKKATTTISLPTTLPDEAAVARSSPTKLPSYTSMSSATESTGIKLKIFKSRTSESSWSQNEYSSKVELPSDDSKSSTASSSAASSPSSVDVNDLEKDTPNNRRHPMDRSRQENTKYSGRITEENSRYPCQTNQDCSTATAVTVSRGNSYLGTNNSSGIFDSIHRSSSLSSTDSLLPQSSSHTTLTDSALSLDTTVDHSSINATLDSSTEFGEIIDQGTGLPISLYNKATDLSSASIVSDIGSPLGSELLDDIRSGKADDVASRTYGSPGFVKDPSPPLASSAVTRVKNTYTKNVSKSREINKYLTKNSEALKKEVNDSKLACLPSTSSIDVSHSTKTLINTDSSDNSNTMYNLSSKFNTKSYGNKNKSNLPHAAIAVNNNLNKKQDLDVRNDCNQISLSNSSVNIDDSNLFKCSDTSKDPSSNVTKNNKVPDLFSSGFDEEEIVDRTLVDYDSPCADSGADSNGAVESESAASATDKNTQELEAVSAATPAASTVARSQSSTGSGSLLRKCQSLPIRSVLRSTSENLLPSSCSTTNNNSSKLSGPTTRKRSIFKSRVIQDDGSKKRATYNHKWHSSNDDKDEDGFSSGSKSEQSSKSQSKNSASSQDYSAFDDFEFDSSGASLKRVQTWSTQSSTSLLPDLDGSDQGSKITSVKCPKAAKQYYTVIKNVKKLHQLQESGEFQEFNDDVEYFLDALRSSNSSSTRCLAALNLAHKCMVPAFRMHLRAHATVCKFFSALHDAPKHPGLSVCSAMVMFALSQDRLNMDLDRDSLELMLNLLDSDTAAGSAAAATDAGSSASGSSNGTNSAMGEAMTKIRDLCRQLQKKGHAKHLDLDSIDAGSLAMETLLSLTSKRAGEWFKEELRELGGVDHLIRTVTNCVHSLVLSFQSNKSWERRTADTFSKVERCLKVLENITHQNESNQGYLLQYKSGVFTNTLMELYQLCHDQIPKVPAAASKNSNSTSELTSPKNAILPKSPPSTILVTSRDGKKKHAVATEAPKKREQTLSARQCVSSALITAMKVLVNLTHNSLKLGLGSKTLGSQSNTYNITLRCLLVLPDELAAESKFEVMVLSCCLLLNLVEHSTDNRAALINTDEPHKLCQNDDFDLFSVESSVDHGAMRALVKLFYSSEASAKEHEAHTDQIIDRDLDQTARNKRSKEEKANEDDIDQTVAKLLQKAGRHMEDTLIAAYTALLTGYCIMDNKEYEEAVREMQPDENFRSMVVVLKKFFHFMDLTATTSILRSLKPAERVVKYMEKLDPPLKPSNSVAEKEKRERERRERGDYDDDDDLDDDDMPPSDSLSDAFGF</sequence>
<feature type="region of interest" description="Disordered" evidence="2">
    <location>
        <begin position="123"/>
        <end position="152"/>
    </location>
</feature>
<dbReference type="InterPro" id="IPR039874">
    <property type="entry name" value="WAPL"/>
</dbReference>